<comment type="caution">
    <text evidence="4">The sequence shown here is derived from an EMBL/GenBank/DDBJ whole genome shotgun (WGS) entry which is preliminary data.</text>
</comment>
<dbReference type="InterPro" id="IPR029069">
    <property type="entry name" value="HotDog_dom_sf"/>
</dbReference>
<reference evidence="4 5" key="1">
    <citation type="submission" date="2020-04" db="EMBL/GenBank/DDBJ databases">
        <title>Novel species.</title>
        <authorList>
            <person name="Teo W.F.A."/>
            <person name="Lipun K."/>
            <person name="Srisuk N."/>
            <person name="Duangmal K."/>
        </authorList>
    </citation>
    <scope>NUCLEOTIDE SEQUENCE [LARGE SCALE GENOMIC DNA]</scope>
    <source>
        <strain evidence="4 5">K13G38</strain>
    </source>
</reference>
<dbReference type="PANTHER" id="PTHR21660:SF1">
    <property type="entry name" value="ACYL-COENZYME A THIOESTERASE 13"/>
    <property type="match status" value="1"/>
</dbReference>
<dbReference type="InterPro" id="IPR039298">
    <property type="entry name" value="ACOT13"/>
</dbReference>
<organism evidence="4 5">
    <name type="scientific">Amycolatopsis acididurans</name>
    <dbReference type="NCBI Taxonomy" id="2724524"/>
    <lineage>
        <taxon>Bacteria</taxon>
        <taxon>Bacillati</taxon>
        <taxon>Actinomycetota</taxon>
        <taxon>Actinomycetes</taxon>
        <taxon>Pseudonocardiales</taxon>
        <taxon>Pseudonocardiaceae</taxon>
        <taxon>Amycolatopsis</taxon>
    </lineage>
</organism>
<dbReference type="Proteomes" id="UP000715441">
    <property type="component" value="Unassembled WGS sequence"/>
</dbReference>
<dbReference type="Gene3D" id="3.10.129.10">
    <property type="entry name" value="Hotdog Thioesterase"/>
    <property type="match status" value="1"/>
</dbReference>
<gene>
    <name evidence="4" type="ORF">HFP15_30325</name>
</gene>
<evidence type="ECO:0000313" key="4">
    <source>
        <dbReference type="EMBL" id="NKQ57176.1"/>
    </source>
</evidence>
<dbReference type="NCBIfam" id="TIGR00369">
    <property type="entry name" value="unchar_dom_1"/>
    <property type="match status" value="1"/>
</dbReference>
<protein>
    <submittedName>
        <fullName evidence="4">PaaI family thioesterase</fullName>
    </submittedName>
</protein>
<evidence type="ECO:0000313" key="5">
    <source>
        <dbReference type="Proteomes" id="UP000715441"/>
    </source>
</evidence>
<dbReference type="PANTHER" id="PTHR21660">
    <property type="entry name" value="THIOESTERASE SUPERFAMILY MEMBER-RELATED"/>
    <property type="match status" value="1"/>
</dbReference>
<keyword evidence="2" id="KW-0378">Hydrolase</keyword>
<dbReference type="Pfam" id="PF03061">
    <property type="entry name" value="4HBT"/>
    <property type="match status" value="1"/>
</dbReference>
<name>A0ABX1JD50_9PSEU</name>
<sequence length="149" mass="15191">MRTASAARAMTGLEFLTAMAEGRIPPAPISAHLGMRVVSVAEGAVHFAATPDESLYNPIGTVHGGVAATMLDSAVGYAVHSTLPAGVGYTSVELKISFVRAVTAASGEIHARGRVVKTGSRVAFAEGDLRDADGTLLATASTTCLVIQP</sequence>
<dbReference type="InterPro" id="IPR006683">
    <property type="entry name" value="Thioestr_dom"/>
</dbReference>
<evidence type="ECO:0000256" key="2">
    <source>
        <dbReference type="ARBA" id="ARBA00022801"/>
    </source>
</evidence>
<feature type="domain" description="Thioesterase" evidence="3">
    <location>
        <begin position="60"/>
        <end position="137"/>
    </location>
</feature>
<dbReference type="SUPFAM" id="SSF54637">
    <property type="entry name" value="Thioesterase/thiol ester dehydrase-isomerase"/>
    <property type="match status" value="1"/>
</dbReference>
<keyword evidence="5" id="KW-1185">Reference proteome</keyword>
<comment type="similarity">
    <text evidence="1">Belongs to the thioesterase PaaI family.</text>
</comment>
<evidence type="ECO:0000259" key="3">
    <source>
        <dbReference type="Pfam" id="PF03061"/>
    </source>
</evidence>
<dbReference type="RefSeq" id="WP_168520232.1">
    <property type="nucleotide sequence ID" value="NZ_JAAXLS010000032.1"/>
</dbReference>
<proteinExistence type="inferred from homology"/>
<accession>A0ABX1JD50</accession>
<evidence type="ECO:0000256" key="1">
    <source>
        <dbReference type="ARBA" id="ARBA00008324"/>
    </source>
</evidence>
<dbReference type="EMBL" id="JAAXLS010000032">
    <property type="protein sequence ID" value="NKQ57176.1"/>
    <property type="molecule type" value="Genomic_DNA"/>
</dbReference>
<dbReference type="CDD" id="cd03443">
    <property type="entry name" value="PaaI_thioesterase"/>
    <property type="match status" value="1"/>
</dbReference>
<dbReference type="InterPro" id="IPR003736">
    <property type="entry name" value="PAAI_dom"/>
</dbReference>